<name>A0A1H3L1F8_9RHOB</name>
<organism evidence="1 2">
    <name type="scientific">Lentibacter algarum</name>
    <dbReference type="NCBI Taxonomy" id="576131"/>
    <lineage>
        <taxon>Bacteria</taxon>
        <taxon>Pseudomonadati</taxon>
        <taxon>Pseudomonadota</taxon>
        <taxon>Alphaproteobacteria</taxon>
        <taxon>Rhodobacterales</taxon>
        <taxon>Roseobacteraceae</taxon>
        <taxon>Lentibacter</taxon>
    </lineage>
</organism>
<keyword evidence="2" id="KW-1185">Reference proteome</keyword>
<dbReference type="RefSeq" id="WP_271437056.1">
    <property type="nucleotide sequence ID" value="NZ_CALJFH010000034.1"/>
</dbReference>
<dbReference type="AlphaFoldDB" id="A0A1H3L1F8"/>
<dbReference type="EMBL" id="FNPR01000002">
    <property type="protein sequence ID" value="SDY58231.1"/>
    <property type="molecule type" value="Genomic_DNA"/>
</dbReference>
<protein>
    <submittedName>
        <fullName evidence="1">Uncharacterized protein</fullName>
    </submittedName>
</protein>
<dbReference type="STRING" id="576131.SAMN05444486_102886"/>
<evidence type="ECO:0000313" key="1">
    <source>
        <dbReference type="EMBL" id="SDY58231.1"/>
    </source>
</evidence>
<sequence length="40" mass="4508">MPYSTSGQAALRRKAASDLVKKLSFQLLHSEELAYDKPQE</sequence>
<proteinExistence type="predicted"/>
<accession>A0A1H3L1F8</accession>
<evidence type="ECO:0000313" key="2">
    <source>
        <dbReference type="Proteomes" id="UP000199026"/>
    </source>
</evidence>
<dbReference type="GeneID" id="78695849"/>
<reference evidence="1" key="1">
    <citation type="submission" date="2016-10" db="EMBL/GenBank/DDBJ databases">
        <authorList>
            <person name="de Groot N.N."/>
        </authorList>
    </citation>
    <scope>NUCLEOTIDE SEQUENCE [LARGE SCALE GENOMIC DNA]</scope>
    <source>
        <strain evidence="1">DSM 24677</strain>
    </source>
</reference>
<gene>
    <name evidence="1" type="ORF">SAMN05444486_102886</name>
</gene>
<dbReference type="Proteomes" id="UP000199026">
    <property type="component" value="Unassembled WGS sequence"/>
</dbReference>